<accession>A0A6G5QN63</accession>
<evidence type="ECO:0000313" key="2">
    <source>
        <dbReference type="Proteomes" id="UP000502377"/>
    </source>
</evidence>
<dbReference type="Proteomes" id="UP000502377">
    <property type="component" value="Chromosome"/>
</dbReference>
<reference evidence="1 2" key="1">
    <citation type="submission" date="2016-07" db="EMBL/GenBank/DDBJ databases">
        <title>Comparative genomics of the Campylobacter concisus group.</title>
        <authorList>
            <person name="Miller W.G."/>
            <person name="Yee E."/>
            <person name="Chapman M.H."/>
            <person name="Huynh S."/>
            <person name="Bono J.L."/>
            <person name="On S.L.W."/>
            <person name="StLeger J."/>
            <person name="Foster G."/>
            <person name="Parker C.T."/>
        </authorList>
    </citation>
    <scope>NUCLEOTIDE SEQUENCE [LARGE SCALE GENOMIC DNA]</scope>
    <source>
        <strain evidence="1 2">ATCC 33238</strain>
    </source>
</reference>
<dbReference type="KEGG" id="crx:CRECT_1397"/>
<organism evidence="1 2">
    <name type="scientific">Campylobacter rectus</name>
    <name type="common">Wolinella recta</name>
    <dbReference type="NCBI Taxonomy" id="203"/>
    <lineage>
        <taxon>Bacteria</taxon>
        <taxon>Pseudomonadati</taxon>
        <taxon>Campylobacterota</taxon>
        <taxon>Epsilonproteobacteria</taxon>
        <taxon>Campylobacterales</taxon>
        <taxon>Campylobacteraceae</taxon>
        <taxon>Campylobacter</taxon>
    </lineage>
</organism>
<dbReference type="RefSeq" id="WP_002945083.1">
    <property type="nucleotide sequence ID" value="NZ_CP012543.1"/>
</dbReference>
<dbReference type="AlphaFoldDB" id="A0A6G5QN63"/>
<dbReference type="EMBL" id="CP012543">
    <property type="protein sequence ID" value="QCD47047.1"/>
    <property type="molecule type" value="Genomic_DNA"/>
</dbReference>
<protein>
    <submittedName>
        <fullName evidence="1">Putative nitrous oxide-regulated protein</fullName>
    </submittedName>
</protein>
<proteinExistence type="predicted"/>
<dbReference type="Pfam" id="PF11756">
    <property type="entry name" value="YgbA_NO"/>
    <property type="match status" value="1"/>
</dbReference>
<sequence length="121" mass="14072">MTNEKFTEQVTTLAKFLQTYCADKHALAPKREINLELTYKGKNLNDSVRTQLCAECEQLFFYAHEQLLACSHDIKPSCRKCPHPCYEKPRWTQMAKIMKYSGVKFGLVKLKKIFTFSKTAE</sequence>
<dbReference type="InterPro" id="IPR020483">
    <property type="entry name" value="Uncharacterised_YgbA"/>
</dbReference>
<gene>
    <name evidence="1" type="ORF">CRECT_1397</name>
</gene>
<name>A0A6G5QN63_CAMRE</name>
<dbReference type="NCBIfam" id="NF007718">
    <property type="entry name" value="PRK10410.2-2"/>
    <property type="match status" value="1"/>
</dbReference>
<evidence type="ECO:0000313" key="1">
    <source>
        <dbReference type="EMBL" id="QCD47047.1"/>
    </source>
</evidence>